<keyword evidence="7" id="KW-0175">Coiled coil</keyword>
<keyword evidence="10" id="KW-1185">Reference proteome</keyword>
<feature type="compositionally biased region" description="Acidic residues" evidence="8">
    <location>
        <begin position="191"/>
        <end position="205"/>
    </location>
</feature>
<keyword evidence="4 6" id="KW-0694">RNA-binding</keyword>
<comment type="function">
    <text evidence="6">Required for exosome-dependent processing of pre-rRNA and small nucleolar RNA (snRNA) precursors. Involved in processing of 35S pre-rRNA at the A0, A1 and A2 sites.</text>
</comment>
<dbReference type="Proteomes" id="UP000094526">
    <property type="component" value="Unassembled WGS sequence"/>
</dbReference>
<reference evidence="10" key="1">
    <citation type="submission" date="2015-07" db="EMBL/GenBank/DDBJ databases">
        <authorList>
            <person name="Teixeira M.M."/>
            <person name="Souza R.C."/>
            <person name="Almeida L.G."/>
            <person name="Vicente V.A."/>
            <person name="de Hoog S."/>
            <person name="Bocca A.L."/>
            <person name="de Almeida S.R."/>
            <person name="Vasconcelos A.T."/>
            <person name="Felipe M.S."/>
        </authorList>
    </citation>
    <scope>NUCLEOTIDE SEQUENCE [LARGE SCALE GENOMIC DNA]</scope>
    <source>
        <strain evidence="10">KSF</strain>
    </source>
</reference>
<evidence type="ECO:0000256" key="2">
    <source>
        <dbReference type="ARBA" id="ARBA00009154"/>
    </source>
</evidence>
<feature type="region of interest" description="Disordered" evidence="8">
    <location>
        <begin position="177"/>
        <end position="275"/>
    </location>
</feature>
<keyword evidence="3 6" id="KW-0698">rRNA processing</keyword>
<dbReference type="GO" id="GO:0000460">
    <property type="term" value="P:maturation of 5.8S rRNA"/>
    <property type="evidence" value="ECO:0007669"/>
    <property type="project" value="TreeGrafter"/>
</dbReference>
<feature type="compositionally biased region" description="Basic residues" evidence="8">
    <location>
        <begin position="217"/>
        <end position="234"/>
    </location>
</feature>
<dbReference type="GO" id="GO:0003677">
    <property type="term" value="F:DNA binding"/>
    <property type="evidence" value="ECO:0007669"/>
    <property type="project" value="TreeGrafter"/>
</dbReference>
<sequence>MDTKATIELVDELQENIEDLEDNLGSLLNDSLAATSRKLPLLDRAKLNVLLVYSIESLLFSYLRLHGVPVKEHPVFKELTRVKQYFEKIKTAEAGPESARPAVTLNKEAAARVIRHGLAGNEKYDLERAEREAREKVLANRKLRGLESKMKEQAAQSNEQDMSATDALTQAAQLAAAPLDESPKSGPNLDSDADTDSDEEGEVLEEQPAQSQSQQGQKRKKKPSAATRRAKRRREAALPGASNEEQMNKALGRQAARKAKKEAKKAAKRAETAAS</sequence>
<dbReference type="eggNOG" id="KOG4835">
    <property type="taxonomic scope" value="Eukaryota"/>
</dbReference>
<dbReference type="VEuPathDB" id="FungiDB:G647_00042"/>
<dbReference type="GO" id="GO:0010468">
    <property type="term" value="P:regulation of gene expression"/>
    <property type="evidence" value="ECO:0007669"/>
    <property type="project" value="TreeGrafter"/>
</dbReference>
<evidence type="ECO:0000256" key="8">
    <source>
        <dbReference type="SAM" id="MobiDB-lite"/>
    </source>
</evidence>
<feature type="coiled-coil region" evidence="7">
    <location>
        <begin position="126"/>
        <end position="156"/>
    </location>
</feature>
<comment type="caution">
    <text evidence="9">The sequence shown here is derived from an EMBL/GenBank/DDBJ whole genome shotgun (WGS) entry which is preliminary data.</text>
</comment>
<accession>A0A1C1CBP1</accession>
<dbReference type="EMBL" id="LGRB01000018">
    <property type="protein sequence ID" value="OCT45887.1"/>
    <property type="molecule type" value="Genomic_DNA"/>
</dbReference>
<keyword evidence="5 6" id="KW-0539">Nucleus</keyword>
<evidence type="ECO:0000256" key="7">
    <source>
        <dbReference type="SAM" id="Coils"/>
    </source>
</evidence>
<evidence type="ECO:0000256" key="3">
    <source>
        <dbReference type="ARBA" id="ARBA00022552"/>
    </source>
</evidence>
<dbReference type="GO" id="GO:0000178">
    <property type="term" value="C:exosome (RNase complex)"/>
    <property type="evidence" value="ECO:0007669"/>
    <property type="project" value="TreeGrafter"/>
</dbReference>
<feature type="compositionally biased region" description="Basic and acidic residues" evidence="8">
    <location>
        <begin position="264"/>
        <end position="275"/>
    </location>
</feature>
<dbReference type="VEuPathDB" id="FungiDB:CLCR_00062"/>
<dbReference type="GO" id="GO:0005730">
    <property type="term" value="C:nucleolus"/>
    <property type="evidence" value="ECO:0007669"/>
    <property type="project" value="TreeGrafter"/>
</dbReference>
<dbReference type="AlphaFoldDB" id="A0A1C1CBP1"/>
<evidence type="ECO:0000256" key="6">
    <source>
        <dbReference type="RuleBase" id="RU368003"/>
    </source>
</evidence>
<proteinExistence type="inferred from homology"/>
<name>A0A1C1CBP1_9EURO</name>
<comment type="similarity">
    <text evidence="2 6">Belongs to the C1D family.</text>
</comment>
<evidence type="ECO:0000256" key="1">
    <source>
        <dbReference type="ARBA" id="ARBA00004123"/>
    </source>
</evidence>
<dbReference type="OrthoDB" id="1421013at2759"/>
<dbReference type="GO" id="GO:0003723">
    <property type="term" value="F:RNA binding"/>
    <property type="evidence" value="ECO:0007669"/>
    <property type="project" value="UniProtKB-UniRule"/>
</dbReference>
<dbReference type="Pfam" id="PF04000">
    <property type="entry name" value="Sas10_Utp3"/>
    <property type="match status" value="1"/>
</dbReference>
<protein>
    <recommendedName>
        <fullName evidence="6">Exosome complex protein</fullName>
    </recommendedName>
</protein>
<dbReference type="InterPro" id="IPR007146">
    <property type="entry name" value="Sas10/Utp3/C1D"/>
</dbReference>
<evidence type="ECO:0000313" key="10">
    <source>
        <dbReference type="Proteomes" id="UP000094526"/>
    </source>
</evidence>
<evidence type="ECO:0000256" key="4">
    <source>
        <dbReference type="ARBA" id="ARBA00022884"/>
    </source>
</evidence>
<feature type="coiled-coil region" evidence="7">
    <location>
        <begin position="3"/>
        <end position="30"/>
    </location>
</feature>
<dbReference type="InterPro" id="IPR011082">
    <property type="entry name" value="Exosome-assoc_fac/DNA_repair"/>
</dbReference>
<gene>
    <name evidence="9" type="ORF">CLCR_00062</name>
</gene>
<dbReference type="PANTHER" id="PTHR15341:SF3">
    <property type="entry name" value="NUCLEAR NUCLEIC ACID-BINDING PROTEIN C1D"/>
    <property type="match status" value="1"/>
</dbReference>
<feature type="compositionally biased region" description="Low complexity" evidence="8">
    <location>
        <begin position="207"/>
        <end position="216"/>
    </location>
</feature>
<evidence type="ECO:0000313" key="9">
    <source>
        <dbReference type="EMBL" id="OCT45887.1"/>
    </source>
</evidence>
<evidence type="ECO:0000256" key="5">
    <source>
        <dbReference type="ARBA" id="ARBA00023242"/>
    </source>
</evidence>
<organism evidence="9 10">
    <name type="scientific">Cladophialophora carrionii</name>
    <dbReference type="NCBI Taxonomy" id="86049"/>
    <lineage>
        <taxon>Eukaryota</taxon>
        <taxon>Fungi</taxon>
        <taxon>Dikarya</taxon>
        <taxon>Ascomycota</taxon>
        <taxon>Pezizomycotina</taxon>
        <taxon>Eurotiomycetes</taxon>
        <taxon>Chaetothyriomycetidae</taxon>
        <taxon>Chaetothyriales</taxon>
        <taxon>Herpotrichiellaceae</taxon>
        <taxon>Cladophialophora</taxon>
    </lineage>
</organism>
<comment type="subcellular location">
    <subcellularLocation>
        <location evidence="1 6">Nucleus</location>
    </subcellularLocation>
</comment>
<dbReference type="STRING" id="86049.A0A1C1CBP1"/>
<dbReference type="PANTHER" id="PTHR15341">
    <property type="entry name" value="SUN-COR STEROID HORMONE RECEPTOR CO-REPRESSOR"/>
    <property type="match status" value="1"/>
</dbReference>